<dbReference type="PANTHER" id="PTHR11380:SF5">
    <property type="entry name" value="TRANSCRIPTION INITIATION FACTOR TFIID SUBUNIT 13"/>
    <property type="match status" value="1"/>
</dbReference>
<dbReference type="EMBL" id="NCSJ02000189">
    <property type="protein sequence ID" value="RFU27794.1"/>
    <property type="molecule type" value="Genomic_DNA"/>
</dbReference>
<comment type="similarity">
    <text evidence="5">Belongs to the TAF13 family.</text>
</comment>
<keyword evidence="4" id="KW-0539">Nucleus</keyword>
<keyword evidence="3" id="KW-0804">Transcription</keyword>
<accession>A0A3E2H316</accession>
<evidence type="ECO:0000313" key="8">
    <source>
        <dbReference type="EMBL" id="RFU27794.1"/>
    </source>
</evidence>
<evidence type="ECO:0000256" key="6">
    <source>
        <dbReference type="ARBA" id="ARBA00040136"/>
    </source>
</evidence>
<feature type="non-terminal residue" evidence="8">
    <location>
        <position position="1"/>
    </location>
</feature>
<comment type="caution">
    <text evidence="8">The sequence shown here is derived from an EMBL/GenBank/DDBJ whole genome shotgun (WGS) entry which is preliminary data.</text>
</comment>
<dbReference type="Gene3D" id="1.10.20.10">
    <property type="entry name" value="Histone, subunit A"/>
    <property type="match status" value="1"/>
</dbReference>
<feature type="region of interest" description="Disordered" evidence="7">
    <location>
        <begin position="412"/>
        <end position="445"/>
    </location>
</feature>
<dbReference type="GO" id="GO:0051123">
    <property type="term" value="P:RNA polymerase II preinitiation complex assembly"/>
    <property type="evidence" value="ECO:0007669"/>
    <property type="project" value="TreeGrafter"/>
</dbReference>
<keyword evidence="9" id="KW-1185">Reference proteome</keyword>
<feature type="compositionally biased region" description="Acidic residues" evidence="7">
    <location>
        <begin position="419"/>
        <end position="428"/>
    </location>
</feature>
<gene>
    <name evidence="8" type="ORF">B7463_g8531</name>
</gene>
<dbReference type="OrthoDB" id="10266074at2759"/>
<dbReference type="STRING" id="5539.A0A3E2H316"/>
<feature type="region of interest" description="Disordered" evidence="7">
    <location>
        <begin position="1"/>
        <end position="79"/>
    </location>
</feature>
<feature type="region of interest" description="Disordered" evidence="7">
    <location>
        <begin position="87"/>
        <end position="106"/>
    </location>
</feature>
<dbReference type="PANTHER" id="PTHR11380">
    <property type="entry name" value="TRANSCRIPTION INITIATION FACTOR TFIID/SUPT3-RELATED"/>
    <property type="match status" value="1"/>
</dbReference>
<dbReference type="InterPro" id="IPR003195">
    <property type="entry name" value="TFIID_TAF13"/>
</dbReference>
<feature type="non-terminal residue" evidence="8">
    <location>
        <position position="445"/>
    </location>
</feature>
<name>A0A3E2H316_SCYLI</name>
<evidence type="ECO:0000256" key="2">
    <source>
        <dbReference type="ARBA" id="ARBA00023015"/>
    </source>
</evidence>
<evidence type="ECO:0000256" key="3">
    <source>
        <dbReference type="ARBA" id="ARBA00023163"/>
    </source>
</evidence>
<dbReference type="InterPro" id="IPR009072">
    <property type="entry name" value="Histone-fold"/>
</dbReference>
<evidence type="ECO:0000256" key="1">
    <source>
        <dbReference type="ARBA" id="ARBA00004123"/>
    </source>
</evidence>
<dbReference type="GO" id="GO:0046982">
    <property type="term" value="F:protein heterodimerization activity"/>
    <property type="evidence" value="ECO:0007669"/>
    <property type="project" value="InterPro"/>
</dbReference>
<dbReference type="SUPFAM" id="SSF47113">
    <property type="entry name" value="Histone-fold"/>
    <property type="match status" value="1"/>
</dbReference>
<evidence type="ECO:0000256" key="5">
    <source>
        <dbReference type="ARBA" id="ARBA00038392"/>
    </source>
</evidence>
<dbReference type="AlphaFoldDB" id="A0A3E2H316"/>
<dbReference type="Pfam" id="PF02269">
    <property type="entry name" value="TFIID-18kDa"/>
    <property type="match status" value="1"/>
</dbReference>
<dbReference type="Proteomes" id="UP000258309">
    <property type="component" value="Unassembled WGS sequence"/>
</dbReference>
<sequence>MSVPFQKISKQSIGFKEPDKPDEPKAKKDQQEGTAQIPNKATDYELISCDSESDDCEDKAGAAQSPRTFYRNLDPRLRPDNHKIERVEHSAASQPSLNPSPHIQHNEVIGNYPRIGYRPSIYTNLPAHPQNSAGYYGRFPAVPGNASTLPKHLIPPLLPHRYLSLSQQHSAVVNRYSDSVYQFGNGNEEKHQPPSYQHPWTRYPAPYPQPAAFVHPLAPHIVPFPSTSNPARHHYPLSTRIPPPAPVLRSPTPTHQNPAIVGKLQSDPDRYPSVPEATGEFRLSNKELWSLEHESAKIEVNNLSQTKNLIITAVQHFLFAHGDVPQSLDSSKRVLDELLTDFITELCFEASRSASLAGRQKIKLDDIKFACRKNPTYLGKIEEVFGKKDEIDRARKTLDVNDDKITKDNVIAMTGQEEPLGEGDDDVDMDTRTVGGKSTGTGHGR</sequence>
<comment type="subcellular location">
    <subcellularLocation>
        <location evidence="1">Nucleus</location>
    </subcellularLocation>
</comment>
<feature type="compositionally biased region" description="Polar residues" evidence="7">
    <location>
        <begin position="91"/>
        <end position="103"/>
    </location>
</feature>
<feature type="compositionally biased region" description="Basic and acidic residues" evidence="7">
    <location>
        <begin position="16"/>
        <end position="31"/>
    </location>
</feature>
<evidence type="ECO:0000256" key="7">
    <source>
        <dbReference type="SAM" id="MobiDB-lite"/>
    </source>
</evidence>
<organism evidence="8 9">
    <name type="scientific">Scytalidium lignicola</name>
    <name type="common">Hyphomycete</name>
    <dbReference type="NCBI Taxonomy" id="5539"/>
    <lineage>
        <taxon>Eukaryota</taxon>
        <taxon>Fungi</taxon>
        <taxon>Dikarya</taxon>
        <taxon>Ascomycota</taxon>
        <taxon>Pezizomycotina</taxon>
        <taxon>Leotiomycetes</taxon>
        <taxon>Leotiomycetes incertae sedis</taxon>
        <taxon>Scytalidium</taxon>
    </lineage>
</organism>
<dbReference type="GO" id="GO:0005669">
    <property type="term" value="C:transcription factor TFIID complex"/>
    <property type="evidence" value="ECO:0007669"/>
    <property type="project" value="TreeGrafter"/>
</dbReference>
<evidence type="ECO:0000313" key="9">
    <source>
        <dbReference type="Proteomes" id="UP000258309"/>
    </source>
</evidence>
<keyword evidence="2" id="KW-0805">Transcription regulation</keyword>
<reference evidence="8 9" key="1">
    <citation type="submission" date="2018-05" db="EMBL/GenBank/DDBJ databases">
        <title>Draft genome sequence of Scytalidium lignicola DSM 105466, a ubiquitous saprotrophic fungus.</title>
        <authorList>
            <person name="Buettner E."/>
            <person name="Gebauer A.M."/>
            <person name="Hofrichter M."/>
            <person name="Liers C."/>
            <person name="Kellner H."/>
        </authorList>
    </citation>
    <scope>NUCLEOTIDE SEQUENCE [LARGE SCALE GENOMIC DNA]</scope>
    <source>
        <strain evidence="8 9">DSM 105466</strain>
    </source>
</reference>
<protein>
    <recommendedName>
        <fullName evidence="6">Transcription initiation factor TFIID subunit 13</fullName>
    </recommendedName>
</protein>
<proteinExistence type="inferred from homology"/>
<evidence type="ECO:0000256" key="4">
    <source>
        <dbReference type="ARBA" id="ARBA00023242"/>
    </source>
</evidence>